<evidence type="ECO:0000259" key="1">
    <source>
        <dbReference type="PROSITE" id="PS51277"/>
    </source>
</evidence>
<dbReference type="KEGG" id="nta:107797014"/>
<proteinExistence type="predicted"/>
<name>A0A1S4AFD4_TOBAC</name>
<dbReference type="InterPro" id="IPR044816">
    <property type="entry name" value="BURP"/>
</dbReference>
<dbReference type="PaxDb" id="4097-A0A1S4AFD4"/>
<evidence type="ECO:0000313" key="2">
    <source>
        <dbReference type="RefSeq" id="XP_016475329.1"/>
    </source>
</evidence>
<dbReference type="PANTHER" id="PTHR31236">
    <property type="entry name" value="BURP DOMAIN PROTEIN USPL1-LIKE"/>
    <property type="match status" value="1"/>
</dbReference>
<organism evidence="2">
    <name type="scientific">Nicotiana tabacum</name>
    <name type="common">Common tobacco</name>
    <dbReference type="NCBI Taxonomy" id="4097"/>
    <lineage>
        <taxon>Eukaryota</taxon>
        <taxon>Viridiplantae</taxon>
        <taxon>Streptophyta</taxon>
        <taxon>Embryophyta</taxon>
        <taxon>Tracheophyta</taxon>
        <taxon>Spermatophyta</taxon>
        <taxon>Magnoliopsida</taxon>
        <taxon>eudicotyledons</taxon>
        <taxon>Gunneridae</taxon>
        <taxon>Pentapetalae</taxon>
        <taxon>asterids</taxon>
        <taxon>lamiids</taxon>
        <taxon>Solanales</taxon>
        <taxon>Solanaceae</taxon>
        <taxon>Nicotianoideae</taxon>
        <taxon>Nicotianeae</taxon>
        <taxon>Nicotiana</taxon>
    </lineage>
</organism>
<dbReference type="SMART" id="SM01045">
    <property type="entry name" value="BURP"/>
    <property type="match status" value="1"/>
</dbReference>
<feature type="domain" description="BURP" evidence="1">
    <location>
        <begin position="22"/>
        <end position="188"/>
    </location>
</feature>
<dbReference type="InterPro" id="IPR004873">
    <property type="entry name" value="BURP_dom"/>
</dbReference>
<gene>
    <name evidence="2" type="primary">LOC107797014</name>
</gene>
<dbReference type="OrthoDB" id="654134at2759"/>
<protein>
    <submittedName>
        <fullName evidence="2">BURP domain protein RD22-like</fullName>
    </submittedName>
</protein>
<accession>A0A1S4AFD4</accession>
<reference evidence="2" key="1">
    <citation type="submission" date="2025-08" db="UniProtKB">
        <authorList>
            <consortium name="RefSeq"/>
        </authorList>
    </citation>
    <scope>IDENTIFICATION</scope>
</reference>
<dbReference type="PROSITE" id="PS51277">
    <property type="entry name" value="BURP"/>
    <property type="match status" value="1"/>
</dbReference>
<dbReference type="PANTHER" id="PTHR31236:SF26">
    <property type="entry name" value="BURP DOMAIN PROTEIN RD22-LIKE"/>
    <property type="match status" value="1"/>
</dbReference>
<dbReference type="AlphaFoldDB" id="A0A1S4AFD4"/>
<dbReference type="Pfam" id="PF03181">
    <property type="entry name" value="BURP"/>
    <property type="match status" value="1"/>
</dbReference>
<dbReference type="RefSeq" id="XP_016475329.1">
    <property type="nucleotide sequence ID" value="XM_016619843.1"/>
</dbReference>
<sequence>MDIINGVHALRRAAAEDEVRHLKRESRYMHHATTVNNIQQVTEGNSAKSDVKDNYLYQTLLLRKEIGERKNSSSKDAQTIEETIRHCEEPSMNGEKKMCTSSLESMVDISLNMLGTNNVHAVTTEVEGETQMLQKYTIEEVQEITDGDNLVCHKLSYAFAVYNCHVGGRTKIFMVSMVVLMEQKLKQY</sequence>
<dbReference type="STRING" id="4097.A0A1S4AFD4"/>